<dbReference type="Pfam" id="PF07853">
    <property type="entry name" value="DUF1648"/>
    <property type="match status" value="1"/>
</dbReference>
<evidence type="ECO:0000259" key="2">
    <source>
        <dbReference type="Pfam" id="PF07853"/>
    </source>
</evidence>
<feature type="transmembrane region" description="Helical" evidence="1">
    <location>
        <begin position="181"/>
        <end position="201"/>
    </location>
</feature>
<protein>
    <submittedName>
        <fullName evidence="3">Uncharacterized protein DUF1648</fullName>
    </submittedName>
</protein>
<feature type="transmembrane region" description="Helical" evidence="1">
    <location>
        <begin position="123"/>
        <end position="144"/>
    </location>
</feature>
<dbReference type="RefSeq" id="WP_114454356.1">
    <property type="nucleotide sequence ID" value="NZ_QPJC01000012.1"/>
</dbReference>
<dbReference type="AlphaFoldDB" id="A0A368VGI0"/>
<evidence type="ECO:0000313" key="4">
    <source>
        <dbReference type="Proteomes" id="UP000253495"/>
    </source>
</evidence>
<keyword evidence="1" id="KW-0472">Membrane</keyword>
<gene>
    <name evidence="3" type="ORF">DFQ14_112149</name>
</gene>
<organism evidence="3 4">
    <name type="scientific">Halopolyspora algeriensis</name>
    <dbReference type="NCBI Taxonomy" id="1500506"/>
    <lineage>
        <taxon>Bacteria</taxon>
        <taxon>Bacillati</taxon>
        <taxon>Actinomycetota</taxon>
        <taxon>Actinomycetes</taxon>
        <taxon>Actinomycetes incertae sedis</taxon>
        <taxon>Halopolyspora</taxon>
    </lineage>
</organism>
<evidence type="ECO:0000256" key="1">
    <source>
        <dbReference type="SAM" id="Phobius"/>
    </source>
</evidence>
<feature type="transmembrane region" description="Helical" evidence="1">
    <location>
        <begin position="207"/>
        <end position="226"/>
    </location>
</feature>
<proteinExistence type="predicted"/>
<accession>A0A368VGI0</accession>
<feature type="domain" description="DUF1648" evidence="2">
    <location>
        <begin position="21"/>
        <end position="60"/>
    </location>
</feature>
<feature type="transmembrane region" description="Helical" evidence="1">
    <location>
        <begin position="54"/>
        <end position="75"/>
    </location>
</feature>
<keyword evidence="1" id="KW-1133">Transmembrane helix</keyword>
<feature type="transmembrane region" description="Helical" evidence="1">
    <location>
        <begin position="87"/>
        <end position="111"/>
    </location>
</feature>
<comment type="caution">
    <text evidence="3">The sequence shown here is derived from an EMBL/GenBank/DDBJ whole genome shotgun (WGS) entry which is preliminary data.</text>
</comment>
<reference evidence="3 4" key="1">
    <citation type="submission" date="2018-07" db="EMBL/GenBank/DDBJ databases">
        <title>Genomic Encyclopedia of Type Strains, Phase III (KMG-III): the genomes of soil and plant-associated and newly described type strains.</title>
        <authorList>
            <person name="Whitman W."/>
        </authorList>
    </citation>
    <scope>NUCLEOTIDE SEQUENCE [LARGE SCALE GENOMIC DNA]</scope>
    <source>
        <strain evidence="3 4">CECT 8575</strain>
    </source>
</reference>
<name>A0A368VGI0_9ACTN</name>
<evidence type="ECO:0000313" key="3">
    <source>
        <dbReference type="EMBL" id="RCW40267.1"/>
    </source>
</evidence>
<dbReference type="InterPro" id="IPR012867">
    <property type="entry name" value="DUF1648"/>
</dbReference>
<keyword evidence="1" id="KW-0812">Transmembrane</keyword>
<dbReference type="OrthoDB" id="4303577at2"/>
<sequence>MTFRTRFFLFAGLWTTLVTGFLAGLPLALRERLPAPIAVHWGVSGEPDNAMPLWGLILLSVALWLLLAGAAVAAVRGGVRQRQRRAWLGASLVWGGVFVACLMLLTVWANLDAGSWSQARSVTWQAAPLIATPLLAGWLGWLLARRGPDESSESDRPAPTLRLRPDEKAVWVSSSGTGTGLVSAALACLSVAVVVAVLMGLGMVSSWATLLVFALVGLVCLAVSTVRVRITEQGLSIAFGPLGRPVRRIPLHKIDSARMETRRPSEVGGWGIRGLPGRSTIMIRAGECLVVRYTSGGELGISVDDAERGAALLNTLVGRTRTTEPQENA</sequence>
<dbReference type="Proteomes" id="UP000253495">
    <property type="component" value="Unassembled WGS sequence"/>
</dbReference>
<keyword evidence="4" id="KW-1185">Reference proteome</keyword>
<dbReference type="EMBL" id="QPJC01000012">
    <property type="protein sequence ID" value="RCW40267.1"/>
    <property type="molecule type" value="Genomic_DNA"/>
</dbReference>